<reference evidence="1 2" key="1">
    <citation type="submission" date="2018-10" db="EMBL/GenBank/DDBJ databases">
        <authorList>
            <person name="Ekblom R."/>
            <person name="Jareborg N."/>
        </authorList>
    </citation>
    <scope>NUCLEOTIDE SEQUENCE [LARGE SCALE GENOMIC DNA]</scope>
    <source>
        <tissue evidence="1">Muscle</tissue>
    </source>
</reference>
<evidence type="ECO:0000313" key="1">
    <source>
        <dbReference type="EMBL" id="VCW68806.1"/>
    </source>
</evidence>
<dbReference type="EMBL" id="CYRY02004291">
    <property type="protein sequence ID" value="VCW68806.1"/>
    <property type="molecule type" value="Genomic_DNA"/>
</dbReference>
<name>A0A9X9PVV6_GULGU</name>
<dbReference type="Proteomes" id="UP000269945">
    <property type="component" value="Unassembled WGS sequence"/>
</dbReference>
<comment type="caution">
    <text evidence="1">The sequence shown here is derived from an EMBL/GenBank/DDBJ whole genome shotgun (WGS) entry which is preliminary data.</text>
</comment>
<sequence length="40" mass="4834">MIITSGDCMKMKWYEEKILSTITYCNQEKNPNVYLIRTHH</sequence>
<accession>A0A9X9PVV6</accession>
<dbReference type="AlphaFoldDB" id="A0A9X9PVV6"/>
<gene>
    <name evidence="1" type="ORF">BN2614_LOCUS1</name>
</gene>
<protein>
    <submittedName>
        <fullName evidence="1">Uncharacterized protein</fullName>
    </submittedName>
</protein>
<proteinExistence type="predicted"/>
<evidence type="ECO:0000313" key="2">
    <source>
        <dbReference type="Proteomes" id="UP000269945"/>
    </source>
</evidence>
<organism evidence="1 2">
    <name type="scientific">Gulo gulo</name>
    <name type="common">Wolverine</name>
    <name type="synonym">Gluton</name>
    <dbReference type="NCBI Taxonomy" id="48420"/>
    <lineage>
        <taxon>Eukaryota</taxon>
        <taxon>Metazoa</taxon>
        <taxon>Chordata</taxon>
        <taxon>Craniata</taxon>
        <taxon>Vertebrata</taxon>
        <taxon>Euteleostomi</taxon>
        <taxon>Mammalia</taxon>
        <taxon>Eutheria</taxon>
        <taxon>Laurasiatheria</taxon>
        <taxon>Carnivora</taxon>
        <taxon>Caniformia</taxon>
        <taxon>Musteloidea</taxon>
        <taxon>Mustelidae</taxon>
        <taxon>Guloninae</taxon>
        <taxon>Gulo</taxon>
    </lineage>
</organism>
<keyword evidence="2" id="KW-1185">Reference proteome</keyword>